<dbReference type="InterPro" id="IPR008258">
    <property type="entry name" value="Transglycosylase_SLT_dom_1"/>
</dbReference>
<feature type="domain" description="Transglycosylase SLT" evidence="2">
    <location>
        <begin position="36"/>
        <end position="148"/>
    </location>
</feature>
<gene>
    <name evidence="3" type="ORF">SAMN05443638_11454</name>
</gene>
<evidence type="ECO:0000256" key="1">
    <source>
        <dbReference type="SAM" id="Phobius"/>
    </source>
</evidence>
<dbReference type="Gene3D" id="1.10.530.10">
    <property type="match status" value="1"/>
</dbReference>
<dbReference type="InterPro" id="IPR023346">
    <property type="entry name" value="Lysozyme-like_dom_sf"/>
</dbReference>
<keyword evidence="4" id="KW-1185">Reference proteome</keyword>
<keyword evidence="1" id="KW-0812">Transmembrane</keyword>
<dbReference type="AlphaFoldDB" id="A0A1M4WWK3"/>
<dbReference type="EMBL" id="FQVM01000014">
    <property type="protein sequence ID" value="SHE85575.1"/>
    <property type="molecule type" value="Genomic_DNA"/>
</dbReference>
<keyword evidence="1" id="KW-0472">Membrane</keyword>
<accession>A0A1M4WWK3</accession>
<dbReference type="SUPFAM" id="SSF53955">
    <property type="entry name" value="Lysozyme-like"/>
    <property type="match status" value="1"/>
</dbReference>
<evidence type="ECO:0000259" key="2">
    <source>
        <dbReference type="Pfam" id="PF01464"/>
    </source>
</evidence>
<evidence type="ECO:0000313" key="4">
    <source>
        <dbReference type="Proteomes" id="UP000184035"/>
    </source>
</evidence>
<feature type="transmembrane region" description="Helical" evidence="1">
    <location>
        <begin position="6"/>
        <end position="25"/>
    </location>
</feature>
<reference evidence="3 4" key="1">
    <citation type="submission" date="2016-11" db="EMBL/GenBank/DDBJ databases">
        <authorList>
            <person name="Jaros S."/>
            <person name="Januszkiewicz K."/>
            <person name="Wedrychowicz H."/>
        </authorList>
    </citation>
    <scope>NUCLEOTIDE SEQUENCE [LARGE SCALE GENOMIC DNA]</scope>
    <source>
        <strain evidence="3 4">DSM 2631</strain>
    </source>
</reference>
<name>A0A1M4WWK3_9CLOT</name>
<dbReference type="Pfam" id="PF01464">
    <property type="entry name" value="SLT"/>
    <property type="match status" value="1"/>
</dbReference>
<dbReference type="CDD" id="cd16896">
    <property type="entry name" value="LT_Slt70-like"/>
    <property type="match status" value="1"/>
</dbReference>
<dbReference type="STRING" id="1533.SAMN05443638_11454"/>
<dbReference type="OrthoDB" id="9815002at2"/>
<protein>
    <submittedName>
        <fullName evidence="3">Soluble lytic murein transglycosylase</fullName>
    </submittedName>
</protein>
<dbReference type="RefSeq" id="WP_072896194.1">
    <property type="nucleotide sequence ID" value="NZ_FQVM01000014.1"/>
</dbReference>
<dbReference type="PANTHER" id="PTHR37423:SF2">
    <property type="entry name" value="MEMBRANE-BOUND LYTIC MUREIN TRANSGLYCOSYLASE C"/>
    <property type="match status" value="1"/>
</dbReference>
<proteinExistence type="predicted"/>
<sequence length="188" mass="21956">MKLKKLIVTLVFIVIIIFGSIKVLYGYMYPYKYGDIVNKYSKEYNLDPLFVLSVIKAESNFNSNAASHKDAQGLMQITDPTAKWAAEQMGITDYNKDMLKNPEFNVRMGCWYLDNLKKEFGDKDLVLAAYNGGRGKVNQWLKDNQYSKNGKDLHYIPFKETDKYVKKVNTNYKIYKFLYRNKYIKAIS</sequence>
<evidence type="ECO:0000313" key="3">
    <source>
        <dbReference type="EMBL" id="SHE85575.1"/>
    </source>
</evidence>
<dbReference type="PANTHER" id="PTHR37423">
    <property type="entry name" value="SOLUBLE LYTIC MUREIN TRANSGLYCOSYLASE-RELATED"/>
    <property type="match status" value="1"/>
</dbReference>
<keyword evidence="1" id="KW-1133">Transmembrane helix</keyword>
<dbReference type="Proteomes" id="UP000184035">
    <property type="component" value="Unassembled WGS sequence"/>
</dbReference>
<organism evidence="3 4">
    <name type="scientific">Clostridium fallax</name>
    <dbReference type="NCBI Taxonomy" id="1533"/>
    <lineage>
        <taxon>Bacteria</taxon>
        <taxon>Bacillati</taxon>
        <taxon>Bacillota</taxon>
        <taxon>Clostridia</taxon>
        <taxon>Eubacteriales</taxon>
        <taxon>Clostridiaceae</taxon>
        <taxon>Clostridium</taxon>
    </lineage>
</organism>